<feature type="region of interest" description="Disordered" evidence="1">
    <location>
        <begin position="48"/>
        <end position="74"/>
    </location>
</feature>
<sequence>MDEAFKDDFEAKLKRREANRLRLEEMYNRDNPRVVRDLEDAAKQLDAAAAGYQDQAADDAREERAARSRIPPER</sequence>
<comment type="caution">
    <text evidence="2">The sequence shown here is derived from an EMBL/GenBank/DDBJ whole genome shotgun (WGS) entry which is preliminary data.</text>
</comment>
<gene>
    <name evidence="2" type="ORF">A2Z42_00300</name>
</gene>
<protein>
    <submittedName>
        <fullName evidence="2">Uncharacterized protein</fullName>
    </submittedName>
</protein>
<proteinExistence type="predicted"/>
<dbReference type="AlphaFoldDB" id="A0A1G1WHC5"/>
<organism evidence="2 3">
    <name type="scientific">Candidatus Woykebacteria bacterium RBG_19FT_COMBO_43_10</name>
    <dbReference type="NCBI Taxonomy" id="1802598"/>
    <lineage>
        <taxon>Bacteria</taxon>
        <taxon>Candidatus Woykeibacteriota</taxon>
    </lineage>
</organism>
<accession>A0A1G1WHC5</accession>
<dbReference type="Proteomes" id="UP000176645">
    <property type="component" value="Unassembled WGS sequence"/>
</dbReference>
<dbReference type="EMBL" id="MHCU01000064">
    <property type="protein sequence ID" value="OGY26657.1"/>
    <property type="molecule type" value="Genomic_DNA"/>
</dbReference>
<evidence type="ECO:0000313" key="2">
    <source>
        <dbReference type="EMBL" id="OGY26657.1"/>
    </source>
</evidence>
<name>A0A1G1WHC5_9BACT</name>
<evidence type="ECO:0000256" key="1">
    <source>
        <dbReference type="SAM" id="MobiDB-lite"/>
    </source>
</evidence>
<reference evidence="2 3" key="1">
    <citation type="journal article" date="2016" name="Nat. Commun.">
        <title>Thousands of microbial genomes shed light on interconnected biogeochemical processes in an aquifer system.</title>
        <authorList>
            <person name="Anantharaman K."/>
            <person name="Brown C.T."/>
            <person name="Hug L.A."/>
            <person name="Sharon I."/>
            <person name="Castelle C.J."/>
            <person name="Probst A.J."/>
            <person name="Thomas B.C."/>
            <person name="Singh A."/>
            <person name="Wilkins M.J."/>
            <person name="Karaoz U."/>
            <person name="Brodie E.L."/>
            <person name="Williams K.H."/>
            <person name="Hubbard S.S."/>
            <person name="Banfield J.F."/>
        </authorList>
    </citation>
    <scope>NUCLEOTIDE SEQUENCE [LARGE SCALE GENOMIC DNA]</scope>
</reference>
<evidence type="ECO:0000313" key="3">
    <source>
        <dbReference type="Proteomes" id="UP000176645"/>
    </source>
</evidence>
<feature type="compositionally biased region" description="Basic and acidic residues" evidence="1">
    <location>
        <begin position="58"/>
        <end position="74"/>
    </location>
</feature>